<feature type="domain" description="PLOD1-3-like GT" evidence="2">
    <location>
        <begin position="76"/>
        <end position="233"/>
    </location>
</feature>
<proteinExistence type="predicted"/>
<feature type="region of interest" description="Disordered" evidence="1">
    <location>
        <begin position="23"/>
        <end position="43"/>
    </location>
</feature>
<evidence type="ECO:0000313" key="4">
    <source>
        <dbReference type="Proteomes" id="UP000274922"/>
    </source>
</evidence>
<dbReference type="EMBL" id="ML014126">
    <property type="protein sequence ID" value="RKP03220.1"/>
    <property type="molecule type" value="Genomic_DNA"/>
</dbReference>
<organism evidence="3 4">
    <name type="scientific">Caulochytrium protostelioides</name>
    <dbReference type="NCBI Taxonomy" id="1555241"/>
    <lineage>
        <taxon>Eukaryota</taxon>
        <taxon>Fungi</taxon>
        <taxon>Fungi incertae sedis</taxon>
        <taxon>Chytridiomycota</taxon>
        <taxon>Chytridiomycota incertae sedis</taxon>
        <taxon>Chytridiomycetes</taxon>
        <taxon>Caulochytriales</taxon>
        <taxon>Caulochytriaceae</taxon>
        <taxon>Caulochytrium</taxon>
    </lineage>
</organism>
<dbReference type="Proteomes" id="UP000274922">
    <property type="component" value="Unassembled WGS sequence"/>
</dbReference>
<dbReference type="STRING" id="1555241.A0A4P9XDG7"/>
<dbReference type="CDD" id="cd22997">
    <property type="entry name" value="GT_LH"/>
    <property type="match status" value="1"/>
</dbReference>
<evidence type="ECO:0000313" key="3">
    <source>
        <dbReference type="EMBL" id="RKP03220.1"/>
    </source>
</evidence>
<dbReference type="OrthoDB" id="69177at2759"/>
<dbReference type="AlphaFoldDB" id="A0A4P9XDG7"/>
<keyword evidence="4" id="KW-1185">Reference proteome</keyword>
<feature type="region of interest" description="Disordered" evidence="1">
    <location>
        <begin position="243"/>
        <end position="268"/>
    </location>
</feature>
<accession>A0A4P9XDG7</accession>
<evidence type="ECO:0000256" key="1">
    <source>
        <dbReference type="SAM" id="MobiDB-lite"/>
    </source>
</evidence>
<dbReference type="Pfam" id="PF25342">
    <property type="entry name" value="GT_PLOD"/>
    <property type="match status" value="1"/>
</dbReference>
<evidence type="ECO:0000259" key="2">
    <source>
        <dbReference type="Pfam" id="PF25342"/>
    </source>
</evidence>
<sequence>MLRGNLNAASGADAARAADAAVARRDPSLKLPQPPARSTGAHGATGLNAAGYAPIVWGECTSATQPGCDLVWAFFATKCKSGGSDLANALEDAGIPLAALGLGDPWMGWGHRIRRIHDWLLTVPDETLVIMSDADDVFLLPGCSREEVVARYHDQDADVVWMSEKFIWPQESLMLDYPAVPPPPPGAANVSPFPFLNAGGAMGRARALRQMIWDIYQHDCYDDQLSYTQHFLRHVSPTFKAEAPLRGSRDANTEPGSHPNATDRVDPISGVAVPRRPMVVKLDYYNHLFLSTAGVSLGDIEPDTAAGRIRQRQTGGRACILHQNGNKLRSDLLTDLKKAFKTGRWPVPAPMAT</sequence>
<name>A0A4P9XDG7_9FUNG</name>
<dbReference type="InterPro" id="IPR057589">
    <property type="entry name" value="GT_PLOD"/>
</dbReference>
<reference evidence="4" key="1">
    <citation type="journal article" date="2018" name="Nat. Microbiol.">
        <title>Leveraging single-cell genomics to expand the fungal tree of life.</title>
        <authorList>
            <person name="Ahrendt S.R."/>
            <person name="Quandt C.A."/>
            <person name="Ciobanu D."/>
            <person name="Clum A."/>
            <person name="Salamov A."/>
            <person name="Andreopoulos B."/>
            <person name="Cheng J.F."/>
            <person name="Woyke T."/>
            <person name="Pelin A."/>
            <person name="Henrissat B."/>
            <person name="Reynolds N.K."/>
            <person name="Benny G.L."/>
            <person name="Smith M.E."/>
            <person name="James T.Y."/>
            <person name="Grigoriev I.V."/>
        </authorList>
    </citation>
    <scope>NUCLEOTIDE SEQUENCE [LARGE SCALE GENOMIC DNA]</scope>
    <source>
        <strain evidence="4">ATCC 52028</strain>
    </source>
</reference>
<protein>
    <recommendedName>
        <fullName evidence="2">PLOD1-3-like GT domain-containing protein</fullName>
    </recommendedName>
</protein>
<gene>
    <name evidence="3" type="ORF">CXG81DRAFT_9765</name>
</gene>